<gene>
    <name evidence="1" type="ORF">Csa_3G146710</name>
</gene>
<protein>
    <submittedName>
        <fullName evidence="1">Uncharacterized protein</fullName>
    </submittedName>
</protein>
<reference evidence="1 2" key="3">
    <citation type="journal article" date="2010" name="BMC Genomics">
        <title>Transcriptome sequencing and comparative analysis of cucumber flowers with different sex types.</title>
        <authorList>
            <person name="Guo S."/>
            <person name="Zheng Y."/>
            <person name="Joung J.G."/>
            <person name="Liu S."/>
            <person name="Zhang Z."/>
            <person name="Crasta O.R."/>
            <person name="Sobral B.W."/>
            <person name="Xu Y."/>
            <person name="Huang S."/>
            <person name="Fei Z."/>
        </authorList>
    </citation>
    <scope>NUCLEOTIDE SEQUENCE [LARGE SCALE GENOMIC DNA]</scope>
    <source>
        <strain evidence="2">cv. 9930</strain>
    </source>
</reference>
<dbReference type="Gramene" id="KGN56986">
    <property type="protein sequence ID" value="KGN56986"/>
    <property type="gene ID" value="Csa_3G146710"/>
</dbReference>
<name>A0A0A0LAA4_CUCSA</name>
<proteinExistence type="predicted"/>
<dbReference type="Proteomes" id="UP000029981">
    <property type="component" value="Chromosome 3"/>
</dbReference>
<keyword evidence="2" id="KW-1185">Reference proteome</keyword>
<reference evidence="1 2" key="4">
    <citation type="journal article" date="2011" name="BMC Genomics">
        <title>RNA-Seq improves annotation of protein-coding genes in the cucumber genome.</title>
        <authorList>
            <person name="Li Z."/>
            <person name="Zhang Z."/>
            <person name="Yan P."/>
            <person name="Huang S."/>
            <person name="Fei Z."/>
            <person name="Lin K."/>
        </authorList>
    </citation>
    <scope>NUCLEOTIDE SEQUENCE [LARGE SCALE GENOMIC DNA]</scope>
    <source>
        <strain evidence="2">cv. 9930</strain>
    </source>
</reference>
<evidence type="ECO:0000313" key="1">
    <source>
        <dbReference type="EMBL" id="KGN56986.1"/>
    </source>
</evidence>
<reference evidence="1 2" key="1">
    <citation type="journal article" date="2009" name="Nat. Genet.">
        <title>The genome of the cucumber, Cucumis sativus L.</title>
        <authorList>
            <person name="Huang S."/>
            <person name="Li R."/>
            <person name="Zhang Z."/>
            <person name="Li L."/>
            <person name="Gu X."/>
            <person name="Fan W."/>
            <person name="Lucas W.J."/>
            <person name="Wang X."/>
            <person name="Xie B."/>
            <person name="Ni P."/>
            <person name="Ren Y."/>
            <person name="Zhu H."/>
            <person name="Li J."/>
            <person name="Lin K."/>
            <person name="Jin W."/>
            <person name="Fei Z."/>
            <person name="Li G."/>
            <person name="Staub J."/>
            <person name="Kilian A."/>
            <person name="van der Vossen E.A."/>
            <person name="Wu Y."/>
            <person name="Guo J."/>
            <person name="He J."/>
            <person name="Jia Z."/>
            <person name="Ren Y."/>
            <person name="Tian G."/>
            <person name="Lu Y."/>
            <person name="Ruan J."/>
            <person name="Qian W."/>
            <person name="Wang M."/>
            <person name="Huang Q."/>
            <person name="Li B."/>
            <person name="Xuan Z."/>
            <person name="Cao J."/>
            <person name="Asan"/>
            <person name="Wu Z."/>
            <person name="Zhang J."/>
            <person name="Cai Q."/>
            <person name="Bai Y."/>
            <person name="Zhao B."/>
            <person name="Han Y."/>
            <person name="Li Y."/>
            <person name="Li X."/>
            <person name="Wang S."/>
            <person name="Shi Q."/>
            <person name="Liu S."/>
            <person name="Cho W.K."/>
            <person name="Kim J.Y."/>
            <person name="Xu Y."/>
            <person name="Heller-Uszynska K."/>
            <person name="Miao H."/>
            <person name="Cheng Z."/>
            <person name="Zhang S."/>
            <person name="Wu J."/>
            <person name="Yang Y."/>
            <person name="Kang H."/>
            <person name="Li M."/>
            <person name="Liang H."/>
            <person name="Ren X."/>
            <person name="Shi Z."/>
            <person name="Wen M."/>
            <person name="Jian M."/>
            <person name="Yang H."/>
            <person name="Zhang G."/>
            <person name="Yang Z."/>
            <person name="Chen R."/>
            <person name="Liu S."/>
            <person name="Li J."/>
            <person name="Ma L."/>
            <person name="Liu H."/>
            <person name="Zhou Y."/>
            <person name="Zhao J."/>
            <person name="Fang X."/>
            <person name="Li G."/>
            <person name="Fang L."/>
            <person name="Li Y."/>
            <person name="Liu D."/>
            <person name="Zheng H."/>
            <person name="Zhang Y."/>
            <person name="Qin N."/>
            <person name="Li Z."/>
            <person name="Yang G."/>
            <person name="Yang S."/>
            <person name="Bolund L."/>
            <person name="Kristiansen K."/>
            <person name="Zheng H."/>
            <person name="Li S."/>
            <person name="Zhang X."/>
            <person name="Yang H."/>
            <person name="Wang J."/>
            <person name="Sun R."/>
            <person name="Zhang B."/>
            <person name="Jiang S."/>
            <person name="Wang J."/>
            <person name="Du Y."/>
            <person name="Li S."/>
        </authorList>
    </citation>
    <scope>NUCLEOTIDE SEQUENCE [LARGE SCALE GENOMIC DNA]</scope>
    <source>
        <strain evidence="2">cv. 9930</strain>
    </source>
</reference>
<dbReference type="AlphaFoldDB" id="A0A0A0LAA4"/>
<accession>A0A0A0LAA4</accession>
<dbReference type="EMBL" id="CM002924">
    <property type="protein sequence ID" value="KGN56986.1"/>
    <property type="molecule type" value="Genomic_DNA"/>
</dbReference>
<reference evidence="1 2" key="2">
    <citation type="journal article" date="2009" name="PLoS ONE">
        <title>An integrated genetic and cytogenetic map of the cucumber genome.</title>
        <authorList>
            <person name="Ren Y."/>
            <person name="Zhang Z."/>
            <person name="Liu J."/>
            <person name="Staub J.E."/>
            <person name="Han Y."/>
            <person name="Cheng Z."/>
            <person name="Li X."/>
            <person name="Lu J."/>
            <person name="Miao H."/>
            <person name="Kang H."/>
            <person name="Xie B."/>
            <person name="Gu X."/>
            <person name="Wang X."/>
            <person name="Du Y."/>
            <person name="Jin W."/>
            <person name="Huang S."/>
        </authorList>
    </citation>
    <scope>NUCLEOTIDE SEQUENCE [LARGE SCALE GENOMIC DNA]</scope>
    <source>
        <strain evidence="2">cv. 9930</strain>
    </source>
</reference>
<organism evidence="1 2">
    <name type="scientific">Cucumis sativus</name>
    <name type="common">Cucumber</name>
    <dbReference type="NCBI Taxonomy" id="3659"/>
    <lineage>
        <taxon>Eukaryota</taxon>
        <taxon>Viridiplantae</taxon>
        <taxon>Streptophyta</taxon>
        <taxon>Embryophyta</taxon>
        <taxon>Tracheophyta</taxon>
        <taxon>Spermatophyta</taxon>
        <taxon>Magnoliopsida</taxon>
        <taxon>eudicotyledons</taxon>
        <taxon>Gunneridae</taxon>
        <taxon>Pentapetalae</taxon>
        <taxon>rosids</taxon>
        <taxon>fabids</taxon>
        <taxon>Cucurbitales</taxon>
        <taxon>Cucurbitaceae</taxon>
        <taxon>Benincaseae</taxon>
        <taxon>Cucumis</taxon>
    </lineage>
</organism>
<evidence type="ECO:0000313" key="2">
    <source>
        <dbReference type="Proteomes" id="UP000029981"/>
    </source>
</evidence>
<sequence length="105" mass="11876">MNLDNVGCQYGVRDRSQSRNDFETCHINLRSRGVWPPTLRSSFCQCSSFCHTYQFNCLLCLIRSAIRRLGLSQRTNSVLQWVSRHASSGGLGHVASYMSMAMPIT</sequence>